<protein>
    <recommendedName>
        <fullName evidence="5">HTH lysR-type domain-containing protein</fullName>
    </recommendedName>
</protein>
<organism evidence="6 7">
    <name type="scientific">Neorhizobium galegae bv. orientalis str. HAMBI 540</name>
    <dbReference type="NCBI Taxonomy" id="1028800"/>
    <lineage>
        <taxon>Bacteria</taxon>
        <taxon>Pseudomonadati</taxon>
        <taxon>Pseudomonadota</taxon>
        <taxon>Alphaproteobacteria</taxon>
        <taxon>Hyphomicrobiales</taxon>
        <taxon>Rhizobiaceae</taxon>
        <taxon>Rhizobium/Agrobacterium group</taxon>
        <taxon>Neorhizobium</taxon>
    </lineage>
</organism>
<dbReference type="Pfam" id="PF00126">
    <property type="entry name" value="HTH_1"/>
    <property type="match status" value="1"/>
</dbReference>
<keyword evidence="4" id="KW-0804">Transcription</keyword>
<evidence type="ECO:0000256" key="2">
    <source>
        <dbReference type="ARBA" id="ARBA00023015"/>
    </source>
</evidence>
<dbReference type="GO" id="GO:0003700">
    <property type="term" value="F:DNA-binding transcription factor activity"/>
    <property type="evidence" value="ECO:0007669"/>
    <property type="project" value="InterPro"/>
</dbReference>
<dbReference type="PANTHER" id="PTHR30579">
    <property type="entry name" value="TRANSCRIPTIONAL REGULATOR"/>
    <property type="match status" value="1"/>
</dbReference>
<dbReference type="EMBL" id="HG938354">
    <property type="protein sequence ID" value="CDN51772.1"/>
    <property type="molecule type" value="Genomic_DNA"/>
</dbReference>
<dbReference type="InterPro" id="IPR036390">
    <property type="entry name" value="WH_DNA-bd_sf"/>
</dbReference>
<dbReference type="KEGG" id="ngg:RG540_PA10960"/>
<accession>A0A068SZY4</accession>
<dbReference type="Gene3D" id="3.40.190.290">
    <property type="match status" value="1"/>
</dbReference>
<dbReference type="Pfam" id="PF03466">
    <property type="entry name" value="LysR_substrate"/>
    <property type="match status" value="1"/>
</dbReference>
<evidence type="ECO:0000256" key="3">
    <source>
        <dbReference type="ARBA" id="ARBA00023125"/>
    </source>
</evidence>
<comment type="similarity">
    <text evidence="1">Belongs to the LysR transcriptional regulatory family.</text>
</comment>
<dbReference type="PROSITE" id="PS50931">
    <property type="entry name" value="HTH_LYSR"/>
    <property type="match status" value="1"/>
</dbReference>
<dbReference type="GeneID" id="24261138"/>
<proteinExistence type="inferred from homology"/>
<dbReference type="InterPro" id="IPR005119">
    <property type="entry name" value="LysR_subst-bd"/>
</dbReference>
<dbReference type="SUPFAM" id="SSF53850">
    <property type="entry name" value="Periplasmic binding protein-like II"/>
    <property type="match status" value="1"/>
</dbReference>
<keyword evidence="6" id="KW-0614">Plasmid</keyword>
<evidence type="ECO:0000313" key="6">
    <source>
        <dbReference type="EMBL" id="CDN51772.1"/>
    </source>
</evidence>
<evidence type="ECO:0000256" key="4">
    <source>
        <dbReference type="ARBA" id="ARBA00023163"/>
    </source>
</evidence>
<dbReference type="Proteomes" id="UP000028181">
    <property type="component" value="Plasmid pHAMBI540a"/>
</dbReference>
<dbReference type="eggNOG" id="COG0583">
    <property type="taxonomic scope" value="Bacteria"/>
</dbReference>
<feature type="domain" description="HTH lysR-type" evidence="5">
    <location>
        <begin position="8"/>
        <end position="65"/>
    </location>
</feature>
<name>A0A068SZY4_NEOGA</name>
<dbReference type="Gene3D" id="1.10.10.10">
    <property type="entry name" value="Winged helix-like DNA-binding domain superfamily/Winged helix DNA-binding domain"/>
    <property type="match status" value="1"/>
</dbReference>
<dbReference type="InterPro" id="IPR050176">
    <property type="entry name" value="LTTR"/>
</dbReference>
<dbReference type="PANTHER" id="PTHR30579:SF3">
    <property type="entry name" value="TRANSCRIPTIONAL REGULATORY PROTEIN"/>
    <property type="match status" value="1"/>
</dbReference>
<sequence>MATAIDHLDWDDLKLFLIVVRCKSVTGAARELKVSHSTVSRRLARLEYTVGGALVERTRDGLLLTPAGLVTMRRAEEIENGVNALRSDVSNRDEVRGTVRLATMEGIATLYLSERLVELSSRYPDLDIELVTSPQTVRVARREADLFLSFFKPHGTALDSQLIGRFKTGLFASQAYLERNGVPSQAADLREHRFVGYIEELVQLESVLWLEELVPAPTIAFSSNSMMSQMFAASAGAGIVALPEFARSLKLGLIPVLEELSGEREIWMSAHQDLAYLPRVRAVKQFVKTLVRRDEQRLLGNAPWSR</sequence>
<keyword evidence="3" id="KW-0238">DNA-binding</keyword>
<keyword evidence="7" id="KW-1185">Reference proteome</keyword>
<dbReference type="InterPro" id="IPR000847">
    <property type="entry name" value="LysR_HTH_N"/>
</dbReference>
<dbReference type="InterPro" id="IPR036388">
    <property type="entry name" value="WH-like_DNA-bd_sf"/>
</dbReference>
<dbReference type="RefSeq" id="WP_041365363.1">
    <property type="nucleotide sequence ID" value="NZ_HG938354.1"/>
</dbReference>
<gene>
    <name evidence="6" type="ORF">RG540_PA10960</name>
</gene>
<dbReference type="PATRIC" id="fig|1028800.3.peg.5722"/>
<dbReference type="HOGENOM" id="CLU_039613_2_0_5"/>
<evidence type="ECO:0000259" key="5">
    <source>
        <dbReference type="PROSITE" id="PS50931"/>
    </source>
</evidence>
<reference evidence="7" key="1">
    <citation type="journal article" date="2014" name="BMC Genomics">
        <title>Genome sequencing of two Neorhizobium galegae strains reveals a noeT gene responsible for the unusual acetylation of the nodulation factors.</title>
        <authorList>
            <person name="Osterman J."/>
            <person name="Marsh J."/>
            <person name="Laine P.K."/>
            <person name="Zeng Z."/>
            <person name="Alatalo E."/>
            <person name="Sullivan J.T."/>
            <person name="Young J.P."/>
            <person name="Thomas-Oates J."/>
            <person name="Paulin L."/>
            <person name="Lindstrom K."/>
        </authorList>
    </citation>
    <scope>NUCLEOTIDE SEQUENCE [LARGE SCALE GENOMIC DNA]</scope>
    <source>
        <strain evidence="7">HAMBI 540</strain>
    </source>
</reference>
<dbReference type="AlphaFoldDB" id="A0A068SZY4"/>
<dbReference type="SUPFAM" id="SSF46785">
    <property type="entry name" value="Winged helix' DNA-binding domain"/>
    <property type="match status" value="1"/>
</dbReference>
<keyword evidence="2" id="KW-0805">Transcription regulation</keyword>
<evidence type="ECO:0000256" key="1">
    <source>
        <dbReference type="ARBA" id="ARBA00009437"/>
    </source>
</evidence>
<dbReference type="GO" id="GO:0003677">
    <property type="term" value="F:DNA binding"/>
    <property type="evidence" value="ECO:0007669"/>
    <property type="project" value="UniProtKB-KW"/>
</dbReference>
<geneLocation type="plasmid" evidence="7">
    <name>II</name>
</geneLocation>
<dbReference type="OrthoDB" id="9796526at2"/>
<evidence type="ECO:0000313" key="7">
    <source>
        <dbReference type="Proteomes" id="UP000028181"/>
    </source>
</evidence>